<evidence type="ECO:0000256" key="2">
    <source>
        <dbReference type="SAM" id="MobiDB-lite"/>
    </source>
</evidence>
<keyword evidence="4" id="KW-1185">Reference proteome</keyword>
<feature type="coiled-coil region" evidence="1">
    <location>
        <begin position="229"/>
        <end position="256"/>
    </location>
</feature>
<gene>
    <name evidence="3" type="ORF">ACIGW0_31505</name>
</gene>
<reference evidence="3 4" key="1">
    <citation type="submission" date="2024-10" db="EMBL/GenBank/DDBJ databases">
        <title>The Natural Products Discovery Center: Release of the First 8490 Sequenced Strains for Exploring Actinobacteria Biosynthetic Diversity.</title>
        <authorList>
            <person name="Kalkreuter E."/>
            <person name="Kautsar S.A."/>
            <person name="Yang D."/>
            <person name="Bader C.D."/>
            <person name="Teijaro C.N."/>
            <person name="Fluegel L."/>
            <person name="Davis C.M."/>
            <person name="Simpson J.R."/>
            <person name="Lauterbach L."/>
            <person name="Steele A.D."/>
            <person name="Gui C."/>
            <person name="Meng S."/>
            <person name="Li G."/>
            <person name="Viehrig K."/>
            <person name="Ye F."/>
            <person name="Su P."/>
            <person name="Kiefer A.F."/>
            <person name="Nichols A."/>
            <person name="Cepeda A.J."/>
            <person name="Yan W."/>
            <person name="Fan B."/>
            <person name="Jiang Y."/>
            <person name="Adhikari A."/>
            <person name="Zheng C.-J."/>
            <person name="Schuster L."/>
            <person name="Cowan T.M."/>
            <person name="Smanski M.J."/>
            <person name="Chevrette M.G."/>
            <person name="De Carvalho L.P.S."/>
            <person name="Shen B."/>
        </authorList>
    </citation>
    <scope>NUCLEOTIDE SEQUENCE [LARGE SCALE GENOMIC DNA]</scope>
    <source>
        <strain evidence="3 4">NPDC053346</strain>
    </source>
</reference>
<dbReference type="EMBL" id="JBITYT010000023">
    <property type="protein sequence ID" value="MFI9123868.1"/>
    <property type="molecule type" value="Genomic_DNA"/>
</dbReference>
<evidence type="ECO:0000313" key="3">
    <source>
        <dbReference type="EMBL" id="MFI9123868.1"/>
    </source>
</evidence>
<organism evidence="3 4">
    <name type="scientific">Streptomyces bikiniensis</name>
    <dbReference type="NCBI Taxonomy" id="1896"/>
    <lineage>
        <taxon>Bacteria</taxon>
        <taxon>Bacillati</taxon>
        <taxon>Actinomycetota</taxon>
        <taxon>Actinomycetes</taxon>
        <taxon>Kitasatosporales</taxon>
        <taxon>Streptomycetaceae</taxon>
        <taxon>Streptomyces</taxon>
    </lineage>
</organism>
<evidence type="ECO:0000256" key="1">
    <source>
        <dbReference type="SAM" id="Coils"/>
    </source>
</evidence>
<sequence>MGALSRRDEAPTPVPVDPATLPALEVEELVRESEPELIARAVAYGREYKRVQGVGTLLLKNLAAVAVALRVQHDDMAGKTYEYRQLIAGIYRDAGIDDTVQGSIRYHIGNLLRRTMTTREIESHGLLTTSPLERLQDSRKAAAKLVSAAKVISSVDTTLLDTLTQPAPSTSKKAAKPKKGASSTDEPAKTTGPELKATADLLRLAQVAGGIVGQLKSDVIDDHMTDGQRAKLDEELETLQKRITALRRHTRKARSKA</sequence>
<keyword evidence="1" id="KW-0175">Coiled coil</keyword>
<feature type="region of interest" description="Disordered" evidence="2">
    <location>
        <begin position="163"/>
        <end position="193"/>
    </location>
</feature>
<proteinExistence type="predicted"/>
<feature type="compositionally biased region" description="Low complexity" evidence="2">
    <location>
        <begin position="163"/>
        <end position="172"/>
    </location>
</feature>
<evidence type="ECO:0000313" key="4">
    <source>
        <dbReference type="Proteomes" id="UP001614391"/>
    </source>
</evidence>
<dbReference type="Proteomes" id="UP001614391">
    <property type="component" value="Unassembled WGS sequence"/>
</dbReference>
<name>A0ABW8D1Y5_STRBI</name>
<accession>A0ABW8D1Y5</accession>
<comment type="caution">
    <text evidence="3">The sequence shown here is derived from an EMBL/GenBank/DDBJ whole genome shotgun (WGS) entry which is preliminary data.</text>
</comment>
<dbReference type="RefSeq" id="WP_399621686.1">
    <property type="nucleotide sequence ID" value="NZ_JBITYT010000023.1"/>
</dbReference>
<protein>
    <submittedName>
        <fullName evidence="3">Uncharacterized protein</fullName>
    </submittedName>
</protein>